<dbReference type="InterPro" id="IPR036390">
    <property type="entry name" value="WH_DNA-bd_sf"/>
</dbReference>
<dbReference type="Pfam" id="PF00392">
    <property type="entry name" value="GntR"/>
    <property type="match status" value="1"/>
</dbReference>
<dbReference type="SUPFAM" id="SSF48008">
    <property type="entry name" value="GntR ligand-binding domain-like"/>
    <property type="match status" value="1"/>
</dbReference>
<dbReference type="Gene3D" id="1.10.10.10">
    <property type="entry name" value="Winged helix-like DNA-binding domain superfamily/Winged helix DNA-binding domain"/>
    <property type="match status" value="1"/>
</dbReference>
<evidence type="ECO:0000256" key="1">
    <source>
        <dbReference type="ARBA" id="ARBA00023015"/>
    </source>
</evidence>
<accession>A0ABV1ES84</accession>
<dbReference type="PROSITE" id="PS50949">
    <property type="entry name" value="HTH_GNTR"/>
    <property type="match status" value="1"/>
</dbReference>
<dbReference type="Proteomes" id="UP001440599">
    <property type="component" value="Unassembled WGS sequence"/>
</dbReference>
<keyword evidence="2" id="KW-0238">DNA-binding</keyword>
<gene>
    <name evidence="5" type="ORF">WMO45_13075</name>
</gene>
<comment type="caution">
    <text evidence="5">The sequence shown here is derived from an EMBL/GenBank/DDBJ whole genome shotgun (WGS) entry which is preliminary data.</text>
</comment>
<dbReference type="SUPFAM" id="SSF46785">
    <property type="entry name" value="Winged helix' DNA-binding domain"/>
    <property type="match status" value="1"/>
</dbReference>
<dbReference type="SMART" id="SM00345">
    <property type="entry name" value="HTH_GNTR"/>
    <property type="match status" value="1"/>
</dbReference>
<keyword evidence="6" id="KW-1185">Reference proteome</keyword>
<dbReference type="InterPro" id="IPR011711">
    <property type="entry name" value="GntR_C"/>
</dbReference>
<keyword evidence="3" id="KW-0804">Transcription</keyword>
<dbReference type="InterPro" id="IPR000524">
    <property type="entry name" value="Tscrpt_reg_HTH_GntR"/>
</dbReference>
<dbReference type="InterPro" id="IPR008920">
    <property type="entry name" value="TF_FadR/GntR_C"/>
</dbReference>
<organism evidence="5 6">
    <name type="scientific">Flavonifractor hominis</name>
    <dbReference type="NCBI Taxonomy" id="3133178"/>
    <lineage>
        <taxon>Bacteria</taxon>
        <taxon>Bacillati</taxon>
        <taxon>Bacillota</taxon>
        <taxon>Clostridia</taxon>
        <taxon>Eubacteriales</taxon>
        <taxon>Oscillospiraceae</taxon>
        <taxon>Flavonifractor</taxon>
    </lineage>
</organism>
<keyword evidence="1" id="KW-0805">Transcription regulation</keyword>
<feature type="domain" description="HTH gntR-type" evidence="4">
    <location>
        <begin position="10"/>
        <end position="77"/>
    </location>
</feature>
<dbReference type="PANTHER" id="PTHR43537">
    <property type="entry name" value="TRANSCRIPTIONAL REGULATOR, GNTR FAMILY"/>
    <property type="match status" value="1"/>
</dbReference>
<evidence type="ECO:0000256" key="3">
    <source>
        <dbReference type="ARBA" id="ARBA00023163"/>
    </source>
</evidence>
<evidence type="ECO:0000313" key="6">
    <source>
        <dbReference type="Proteomes" id="UP001440599"/>
    </source>
</evidence>
<dbReference type="RefSeq" id="WP_349141314.1">
    <property type="nucleotide sequence ID" value="NZ_JBBMFT010000014.1"/>
</dbReference>
<dbReference type="InterPro" id="IPR036388">
    <property type="entry name" value="WH-like_DNA-bd_sf"/>
</dbReference>
<reference evidence="5 6" key="1">
    <citation type="submission" date="2024-03" db="EMBL/GenBank/DDBJ databases">
        <title>Human intestinal bacterial collection.</title>
        <authorList>
            <person name="Pauvert C."/>
            <person name="Hitch T.C.A."/>
            <person name="Clavel T."/>
        </authorList>
    </citation>
    <scope>NUCLEOTIDE SEQUENCE [LARGE SCALE GENOMIC DNA]</scope>
    <source>
        <strain evidence="5 6">CLA-AP-H34</strain>
    </source>
</reference>
<evidence type="ECO:0000313" key="5">
    <source>
        <dbReference type="EMBL" id="MEQ2457453.1"/>
    </source>
</evidence>
<evidence type="ECO:0000256" key="2">
    <source>
        <dbReference type="ARBA" id="ARBA00023125"/>
    </source>
</evidence>
<name>A0ABV1ES84_9FIRM</name>
<dbReference type="SMART" id="SM00895">
    <property type="entry name" value="FCD"/>
    <property type="match status" value="1"/>
</dbReference>
<sequence>MHLPKRLPRETGRDYALRTIRDNIVRLELAPGSMVSENELSAAMGLSRTPVREALIELSKVKIVRIYPQKGSVVSLIDYELVEESQFMRKVLECAVIDLACKMVTPADLQRLEENIALQKFYLQNYYPETLMDLDNEFHRILFEIAHKSQVYALMDTISIHFDRVRSVALSSVKNDRIVQDHEDLMQAIAAHDAATAHALMETHLNRYRIDAKAIRVQHPEYFLDAVPG</sequence>
<proteinExistence type="predicted"/>
<evidence type="ECO:0000259" key="4">
    <source>
        <dbReference type="PROSITE" id="PS50949"/>
    </source>
</evidence>
<dbReference type="Pfam" id="PF07729">
    <property type="entry name" value="FCD"/>
    <property type="match status" value="1"/>
</dbReference>
<protein>
    <submittedName>
        <fullName evidence="5">GntR family transcriptional regulator</fullName>
    </submittedName>
</protein>
<dbReference type="Gene3D" id="1.20.120.530">
    <property type="entry name" value="GntR ligand-binding domain-like"/>
    <property type="match status" value="1"/>
</dbReference>
<dbReference type="EMBL" id="JBBMFT010000014">
    <property type="protein sequence ID" value="MEQ2457453.1"/>
    <property type="molecule type" value="Genomic_DNA"/>
</dbReference>
<dbReference type="PANTHER" id="PTHR43537:SF5">
    <property type="entry name" value="UXU OPERON TRANSCRIPTIONAL REGULATOR"/>
    <property type="match status" value="1"/>
</dbReference>